<sequence length="105" mass="12288">MIDLCVVDSLDEITKDHFAVPVNYDLLREIMEGFNSFDNVFELFFELDPYEISIIPLEEAKKIFEAFKYVDEEDLSNEACFYLYGLKRLLHEAIVKNRNILAIGD</sequence>
<accession>A0A6I0EV98</accession>
<reference evidence="1 2" key="1">
    <citation type="submission" date="2019-10" db="EMBL/GenBank/DDBJ databases">
        <title>Alkaliphilus serpentinus sp. nov. and Alkaliphilus pronyensis sp. nov., two novel anaerobic alkaliphilic species isolated from the serpentinized-hosted hydrothermal field of the Prony Bay (New Caledonia).</title>
        <authorList>
            <person name="Postec A."/>
        </authorList>
    </citation>
    <scope>NUCLEOTIDE SEQUENCE [LARGE SCALE GENOMIC DNA]</scope>
    <source>
        <strain evidence="1 2">LacV</strain>
    </source>
</reference>
<name>A0A6I0EV98_9FIRM</name>
<proteinExistence type="predicted"/>
<comment type="caution">
    <text evidence="1">The sequence shown here is derived from an EMBL/GenBank/DDBJ whole genome shotgun (WGS) entry which is preliminary data.</text>
</comment>
<evidence type="ECO:0000313" key="2">
    <source>
        <dbReference type="Proteomes" id="UP000432715"/>
    </source>
</evidence>
<protein>
    <submittedName>
        <fullName evidence="1">Uncharacterized protein</fullName>
    </submittedName>
</protein>
<dbReference type="Proteomes" id="UP000432715">
    <property type="component" value="Unassembled WGS sequence"/>
</dbReference>
<keyword evidence="2" id="KW-1185">Reference proteome</keyword>
<dbReference type="AlphaFoldDB" id="A0A6I0EV98"/>
<gene>
    <name evidence="1" type="ORF">F8154_14955</name>
</gene>
<dbReference type="RefSeq" id="WP_151862411.1">
    <property type="nucleotide sequence ID" value="NZ_WBZC01000094.1"/>
</dbReference>
<dbReference type="EMBL" id="WBZC01000094">
    <property type="protein sequence ID" value="KAB3529195.1"/>
    <property type="molecule type" value="Genomic_DNA"/>
</dbReference>
<organism evidence="1 2">
    <name type="scientific">Alkaliphilus pronyensis</name>
    <dbReference type="NCBI Taxonomy" id="1482732"/>
    <lineage>
        <taxon>Bacteria</taxon>
        <taxon>Bacillati</taxon>
        <taxon>Bacillota</taxon>
        <taxon>Clostridia</taxon>
        <taxon>Peptostreptococcales</taxon>
        <taxon>Natronincolaceae</taxon>
        <taxon>Alkaliphilus</taxon>
    </lineage>
</organism>
<evidence type="ECO:0000313" key="1">
    <source>
        <dbReference type="EMBL" id="KAB3529195.1"/>
    </source>
</evidence>